<evidence type="ECO:0000256" key="2">
    <source>
        <dbReference type="ARBA" id="ARBA00009347"/>
    </source>
</evidence>
<dbReference type="GO" id="GO:0003995">
    <property type="term" value="F:acyl-CoA dehydrogenase activity"/>
    <property type="evidence" value="ECO:0007669"/>
    <property type="project" value="TreeGrafter"/>
</dbReference>
<proteinExistence type="inferred from homology"/>
<keyword evidence="3" id="KW-0285">Flavoprotein</keyword>
<evidence type="ECO:0000313" key="9">
    <source>
        <dbReference type="Proteomes" id="UP000298133"/>
    </source>
</evidence>
<evidence type="ECO:0000259" key="7">
    <source>
        <dbReference type="Pfam" id="PF02771"/>
    </source>
</evidence>
<dbReference type="Gene3D" id="1.10.540.10">
    <property type="entry name" value="Acyl-CoA dehydrogenase/oxidase, N-terminal domain"/>
    <property type="match status" value="1"/>
</dbReference>
<feature type="domain" description="Acyl-CoA dehydrogenase/oxidase N-terminal" evidence="7">
    <location>
        <begin position="7"/>
        <end position="94"/>
    </location>
</feature>
<dbReference type="InterPro" id="IPR009100">
    <property type="entry name" value="AcylCoA_DH/oxidase_NM_dom_sf"/>
</dbReference>
<organism evidence="8 9">
    <name type="scientific">Gammaproteobacteria bacterium LSUCC0057</name>
    <dbReference type="NCBI Taxonomy" id="2559237"/>
    <lineage>
        <taxon>Bacteria</taxon>
        <taxon>Pseudomonadati</taxon>
        <taxon>Pseudomonadota</taxon>
        <taxon>Gammaproteobacteria</taxon>
        <taxon>Cellvibrionales</taxon>
        <taxon>Porticoccaceae</taxon>
        <taxon>SAR92 clade</taxon>
    </lineage>
</organism>
<comment type="similarity">
    <text evidence="2">Belongs to the acyl-CoA dehydrogenase family.</text>
</comment>
<dbReference type="InterPro" id="IPR013786">
    <property type="entry name" value="AcylCoA_DH/ox_N"/>
</dbReference>
<dbReference type="PANTHER" id="PTHR43884">
    <property type="entry name" value="ACYL-COA DEHYDROGENASE"/>
    <property type="match status" value="1"/>
</dbReference>
<dbReference type="PANTHER" id="PTHR43884:SF20">
    <property type="entry name" value="ACYL-COA DEHYDROGENASE FADE28"/>
    <property type="match status" value="1"/>
</dbReference>
<dbReference type="Pfam" id="PF00441">
    <property type="entry name" value="Acyl-CoA_dh_1"/>
    <property type="match status" value="1"/>
</dbReference>
<dbReference type="InterPro" id="IPR009075">
    <property type="entry name" value="AcylCo_DH/oxidase_C"/>
</dbReference>
<comment type="caution">
    <text evidence="8">The sequence shown here is derived from an EMBL/GenBank/DDBJ whole genome shotgun (WGS) entry which is preliminary data.</text>
</comment>
<dbReference type="Gene3D" id="1.20.140.10">
    <property type="entry name" value="Butyryl-CoA Dehydrogenase, subunit A, domain 3"/>
    <property type="match status" value="1"/>
</dbReference>
<dbReference type="Proteomes" id="UP000298133">
    <property type="component" value="Unassembled WGS sequence"/>
</dbReference>
<gene>
    <name evidence="8" type="ORF">E3W66_02455</name>
</gene>
<dbReference type="SUPFAM" id="SSF56645">
    <property type="entry name" value="Acyl-CoA dehydrogenase NM domain-like"/>
    <property type="match status" value="1"/>
</dbReference>
<dbReference type="Pfam" id="PF02771">
    <property type="entry name" value="Acyl-CoA_dh_N"/>
    <property type="match status" value="1"/>
</dbReference>
<comment type="cofactor">
    <cofactor evidence="1">
        <name>FAD</name>
        <dbReference type="ChEBI" id="CHEBI:57692"/>
    </cofactor>
</comment>
<keyword evidence="9" id="KW-1185">Reference proteome</keyword>
<dbReference type="InterPro" id="IPR037069">
    <property type="entry name" value="AcylCoA_DH/ox_N_sf"/>
</dbReference>
<evidence type="ECO:0000256" key="4">
    <source>
        <dbReference type="ARBA" id="ARBA00022827"/>
    </source>
</evidence>
<evidence type="ECO:0000313" key="8">
    <source>
        <dbReference type="EMBL" id="TFH68834.1"/>
    </source>
</evidence>
<dbReference type="OrthoDB" id="7053515at2"/>
<sequence length="363" mass="38817">MDFTFNQDQQMFTETLAALLAAELPADRIRQRWQSDSGIDAALAAQLVELGLPAMLVPEALGGLGLDATDFIQLAECCGRFALPEPAVEGALVAAPLLVDIIHGNPSAAPRLTALLEELMAGEAAVAVGHHLNPYVNFAGQADWFLLGHGNAVHLLPASEVAITAVKSVDPSRRLGELAWRPSAATLVADAELGAACWRATLNRGALGNAAQLLGLADAMVKQAVAYSADRQQFGKPIGVNQAVKHLLADCAVQIEFARAPVYRAAYTVAQAATRADWAVSHAKVVAGEAAQLAARNSIQVFGAMGYTWECDLQIWAKRGWVLDREWGDAGFHKNRVHEWLVQPNALIGPEYTFGRGDQPHAR</sequence>
<keyword evidence="5" id="KW-0560">Oxidoreductase</keyword>
<protein>
    <submittedName>
        <fullName evidence="8">Acyl-CoA dehydrogenase</fullName>
    </submittedName>
</protein>
<dbReference type="InterPro" id="IPR036250">
    <property type="entry name" value="AcylCo_DH-like_C"/>
</dbReference>
<keyword evidence="4" id="KW-0274">FAD</keyword>
<accession>A0A4Y8UM72</accession>
<evidence type="ECO:0000256" key="1">
    <source>
        <dbReference type="ARBA" id="ARBA00001974"/>
    </source>
</evidence>
<dbReference type="AlphaFoldDB" id="A0A4Y8UM72"/>
<name>A0A4Y8UM72_9GAMM</name>
<reference evidence="8 9" key="1">
    <citation type="submission" date="2019-03" db="EMBL/GenBank/DDBJ databases">
        <title>Draft genome of Gammaproteobacteria bacterium LSUCC0057, a member of the SAR92 clade.</title>
        <authorList>
            <person name="Lanclos V.C."/>
            <person name="Doiron C."/>
            <person name="Henson M.W."/>
            <person name="Thrash J.C."/>
        </authorList>
    </citation>
    <scope>NUCLEOTIDE SEQUENCE [LARGE SCALE GENOMIC DNA]</scope>
    <source>
        <strain evidence="8 9">LSUCC0057</strain>
    </source>
</reference>
<dbReference type="EMBL" id="SPIA01000001">
    <property type="protein sequence ID" value="TFH68834.1"/>
    <property type="molecule type" value="Genomic_DNA"/>
</dbReference>
<evidence type="ECO:0000259" key="6">
    <source>
        <dbReference type="Pfam" id="PF00441"/>
    </source>
</evidence>
<dbReference type="SUPFAM" id="SSF47203">
    <property type="entry name" value="Acyl-CoA dehydrogenase C-terminal domain-like"/>
    <property type="match status" value="1"/>
</dbReference>
<feature type="domain" description="Acyl-CoA dehydrogenase/oxidase C-terminal" evidence="6">
    <location>
        <begin position="198"/>
        <end position="315"/>
    </location>
</feature>
<evidence type="ECO:0000256" key="5">
    <source>
        <dbReference type="ARBA" id="ARBA00023002"/>
    </source>
</evidence>
<evidence type="ECO:0000256" key="3">
    <source>
        <dbReference type="ARBA" id="ARBA00022630"/>
    </source>
</evidence>
<dbReference type="GO" id="GO:0050660">
    <property type="term" value="F:flavin adenine dinucleotide binding"/>
    <property type="evidence" value="ECO:0007669"/>
    <property type="project" value="InterPro"/>
</dbReference>